<keyword evidence="3" id="KW-1185">Reference proteome</keyword>
<protein>
    <submittedName>
        <fullName evidence="2">DUF5680 domain-containing protein</fullName>
    </submittedName>
</protein>
<name>A0ABY5L4Y5_9CELL</name>
<feature type="domain" description="DUF5680" evidence="1">
    <location>
        <begin position="46"/>
        <end position="75"/>
    </location>
</feature>
<reference evidence="2 3" key="1">
    <citation type="submission" date="2022-07" db="EMBL/GenBank/DDBJ databases">
        <title>Novel species in genus cellulomonas.</title>
        <authorList>
            <person name="Ye L."/>
        </authorList>
    </citation>
    <scope>NUCLEOTIDE SEQUENCE [LARGE SCALE GENOMIC DNA]</scope>
    <source>
        <strain evidence="3">zg-Y338</strain>
    </source>
</reference>
<dbReference type="EMBL" id="CP101988">
    <property type="protein sequence ID" value="UUI76657.1"/>
    <property type="molecule type" value="Genomic_DNA"/>
</dbReference>
<organism evidence="2 3">
    <name type="scientific">Cellulomonas chengniuliangii</name>
    <dbReference type="NCBI Taxonomy" id="2968084"/>
    <lineage>
        <taxon>Bacteria</taxon>
        <taxon>Bacillati</taxon>
        <taxon>Actinomycetota</taxon>
        <taxon>Actinomycetes</taxon>
        <taxon>Micrococcales</taxon>
        <taxon>Cellulomonadaceae</taxon>
        <taxon>Cellulomonas</taxon>
    </lineage>
</organism>
<dbReference type="Proteomes" id="UP001316189">
    <property type="component" value="Chromosome"/>
</dbReference>
<dbReference type="RefSeq" id="WP_255623732.1">
    <property type="nucleotide sequence ID" value="NZ_CP101988.1"/>
</dbReference>
<accession>A0ABY5L4Y5</accession>
<proteinExistence type="predicted"/>
<sequence length="80" mass="8656">MQISDLEQFIVRAKAATYAGSGAAEPESRPGTVDLAYAEGDYGYLDSYAGGSDFLGREVVAFEGQPVWALGYYGYWCGLR</sequence>
<evidence type="ECO:0000313" key="3">
    <source>
        <dbReference type="Proteomes" id="UP001316189"/>
    </source>
</evidence>
<gene>
    <name evidence="2" type="ORF">NP064_07170</name>
</gene>
<evidence type="ECO:0000313" key="2">
    <source>
        <dbReference type="EMBL" id="UUI76657.1"/>
    </source>
</evidence>
<evidence type="ECO:0000259" key="1">
    <source>
        <dbReference type="Pfam" id="PF18931"/>
    </source>
</evidence>
<dbReference type="InterPro" id="IPR043735">
    <property type="entry name" value="DUF5680"/>
</dbReference>
<dbReference type="Pfam" id="PF18931">
    <property type="entry name" value="DUF5680"/>
    <property type="match status" value="1"/>
</dbReference>